<sequence length="215" mass="24444">MDHAGFPEALELLQQLVNALNNNRGPQPPVPPQDQAAVLEAQRLREQERDQQEAEEQLRVQEQIRVDRLRDQVNPPAHVVPASVLNDDPTSLFVSDNDDDDTAVVNNVENLTSSENWPSFPYGIHGVVFDVLQARTEMLAKALESVNNQQKEILQILSTMIEKKESKKNLKRKQKNTNITEPKTKRTTTRSNRMVIESDEEEIDSVLISNTDQEE</sequence>
<evidence type="ECO:0000256" key="2">
    <source>
        <dbReference type="SAM" id="MobiDB-lite"/>
    </source>
</evidence>
<evidence type="ECO:0000313" key="3">
    <source>
        <dbReference type="EMBL" id="ESZ95223.1"/>
    </source>
</evidence>
<dbReference type="HOGENOM" id="CLU_1283931_0_0_1"/>
<dbReference type="EMBL" id="AYSA01000200">
    <property type="protein sequence ID" value="ESZ95223.1"/>
    <property type="molecule type" value="Genomic_DNA"/>
</dbReference>
<dbReference type="AlphaFoldDB" id="W9CGZ4"/>
<protein>
    <submittedName>
        <fullName evidence="3">Uncharacterized protein</fullName>
    </submittedName>
</protein>
<name>W9CGZ4_SCLBF</name>
<reference evidence="3 4" key="1">
    <citation type="journal article" date="2014" name="Genome Announc.">
        <title>Draft genome sequence of Sclerotinia borealis, a psychrophilic plant pathogenic fungus.</title>
        <authorList>
            <person name="Mardanov A.V."/>
            <person name="Beletsky A.V."/>
            <person name="Kadnikov V.V."/>
            <person name="Ignatov A.N."/>
            <person name="Ravin N.V."/>
        </authorList>
    </citation>
    <scope>NUCLEOTIDE SEQUENCE [LARGE SCALE GENOMIC DNA]</scope>
    <source>
        <strain evidence="4">F-4157</strain>
    </source>
</reference>
<gene>
    <name evidence="3" type="ORF">SBOR_4391</name>
</gene>
<proteinExistence type="predicted"/>
<accession>W9CGZ4</accession>
<feature type="coiled-coil region" evidence="1">
    <location>
        <begin position="37"/>
        <end position="64"/>
    </location>
</feature>
<keyword evidence="4" id="KW-1185">Reference proteome</keyword>
<organism evidence="3 4">
    <name type="scientific">Sclerotinia borealis (strain F-4128)</name>
    <dbReference type="NCBI Taxonomy" id="1432307"/>
    <lineage>
        <taxon>Eukaryota</taxon>
        <taxon>Fungi</taxon>
        <taxon>Dikarya</taxon>
        <taxon>Ascomycota</taxon>
        <taxon>Pezizomycotina</taxon>
        <taxon>Leotiomycetes</taxon>
        <taxon>Helotiales</taxon>
        <taxon>Sclerotiniaceae</taxon>
        <taxon>Sclerotinia</taxon>
    </lineage>
</organism>
<evidence type="ECO:0000313" key="4">
    <source>
        <dbReference type="Proteomes" id="UP000019487"/>
    </source>
</evidence>
<dbReference type="OrthoDB" id="3580342at2759"/>
<evidence type="ECO:0000256" key="1">
    <source>
        <dbReference type="SAM" id="Coils"/>
    </source>
</evidence>
<comment type="caution">
    <text evidence="3">The sequence shown here is derived from an EMBL/GenBank/DDBJ whole genome shotgun (WGS) entry which is preliminary data.</text>
</comment>
<keyword evidence="1" id="KW-0175">Coiled coil</keyword>
<feature type="region of interest" description="Disordered" evidence="2">
    <location>
        <begin position="165"/>
        <end position="215"/>
    </location>
</feature>
<dbReference type="Proteomes" id="UP000019487">
    <property type="component" value="Unassembled WGS sequence"/>
</dbReference>